<dbReference type="SUPFAM" id="SSF56801">
    <property type="entry name" value="Acetyl-CoA synthetase-like"/>
    <property type="match status" value="1"/>
</dbReference>
<dbReference type="InterPro" id="IPR020845">
    <property type="entry name" value="AMP-binding_CS"/>
</dbReference>
<evidence type="ECO:0000259" key="2">
    <source>
        <dbReference type="Pfam" id="PF00501"/>
    </source>
</evidence>
<dbReference type="Gene3D" id="3.40.50.12780">
    <property type="entry name" value="N-terminal domain of ligase-like"/>
    <property type="match status" value="1"/>
</dbReference>
<evidence type="ECO:0000256" key="1">
    <source>
        <dbReference type="SAM" id="MobiDB-lite"/>
    </source>
</evidence>
<dbReference type="Pfam" id="PF13193">
    <property type="entry name" value="AMP-binding_C"/>
    <property type="match status" value="1"/>
</dbReference>
<feature type="non-terminal residue" evidence="4">
    <location>
        <position position="720"/>
    </location>
</feature>
<dbReference type="InterPro" id="IPR025110">
    <property type="entry name" value="AMP-bd_C"/>
</dbReference>
<sequence>MLRLVRARALAAAPLRGRLASAVPTATSRALPSSSRRTNAGGPSPCSASARLFHSSIPRLSSQPALAEHPTRRNSSDELVSYVSGPLSPPLSSLSLAAFWAELVAAHASRPALISAHEPPDAHAAVTREKQAGEEECLRWTFAEMDAHIRQVARGLRSMGVKPGERVAVLMMNSSAMAALQLSTAYLGAPLVTLNPSYSPRELARALKHVGASTLLIVPSLRGSDYTAHLRAILPSLATPPQSEGQELQDEALPLLKRIILVDNISGRPAGWEATSLLAREAKGFDEAKSRLNGWASDYKEVLRRGETEGETLAGLQMDMDEVVNLQLTSGTTGAPKAVALSSHNLTNNAASIGATLNLSPTDMLVNVPPLFHCFGLTLGNLAAWSRGASILYVSEGFDALRTLRAAAREQATAINGVPAHFVAELALLRQVRAAQKKGDRKALQTLGVKEKEEWEFRLRTGLMSGSTIPIELMHACIDEMGAEQLTVVYGMTETSPVSFGVDTSASIERRCSTVGRIYPWAHAKIVSPSDDSGTPLPVGQTGELWSGGYLVMQGYFRDAEKTKEAVLEQDGIRWMKTGDLASMDEEGYVQIRGRVKDLVIRGGENLFPPMIENCIDELPAVATSAVVAVPDERMGETVGVFIQLESSSASESEQPTPASVRAHVKEHLSHQSAPDWVWFLGRDGVSTEMPATASGKVQKVVLREWAADLVKREVGRATK</sequence>
<reference evidence="4 5" key="1">
    <citation type="journal article" date="2018" name="Mol. Biol. Evol.">
        <title>Broad Genomic Sampling Reveals a Smut Pathogenic Ancestry of the Fungal Clade Ustilaginomycotina.</title>
        <authorList>
            <person name="Kijpornyongpan T."/>
            <person name="Mondo S.J."/>
            <person name="Barry K."/>
            <person name="Sandor L."/>
            <person name="Lee J."/>
            <person name="Lipzen A."/>
            <person name="Pangilinan J."/>
            <person name="LaButti K."/>
            <person name="Hainaut M."/>
            <person name="Henrissat B."/>
            <person name="Grigoriev I.V."/>
            <person name="Spatafora J.W."/>
            <person name="Aime M.C."/>
        </authorList>
    </citation>
    <scope>NUCLEOTIDE SEQUENCE [LARGE SCALE GENOMIC DNA]</scope>
    <source>
        <strain evidence="4 5">MCA 4186</strain>
    </source>
</reference>
<keyword evidence="5" id="KW-1185">Reference proteome</keyword>
<dbReference type="AlphaFoldDB" id="A0A316ZKU8"/>
<dbReference type="InterPro" id="IPR042099">
    <property type="entry name" value="ANL_N_sf"/>
</dbReference>
<dbReference type="PANTHER" id="PTHR43201:SF30">
    <property type="entry name" value="AMP-DEPENDENT SYNTHETASE_LIGASE DOMAIN-CONTAINING PROTEIN"/>
    <property type="match status" value="1"/>
</dbReference>
<gene>
    <name evidence="4" type="ORF">FA09DRAFT_304285</name>
</gene>
<dbReference type="GO" id="GO:0031956">
    <property type="term" value="F:medium-chain fatty acid-CoA ligase activity"/>
    <property type="evidence" value="ECO:0007669"/>
    <property type="project" value="TreeGrafter"/>
</dbReference>
<dbReference type="InterPro" id="IPR000873">
    <property type="entry name" value="AMP-dep_synth/lig_dom"/>
</dbReference>
<dbReference type="GO" id="GO:0006631">
    <property type="term" value="P:fatty acid metabolic process"/>
    <property type="evidence" value="ECO:0007669"/>
    <property type="project" value="TreeGrafter"/>
</dbReference>
<dbReference type="Proteomes" id="UP000245946">
    <property type="component" value="Unassembled WGS sequence"/>
</dbReference>
<evidence type="ECO:0000259" key="3">
    <source>
        <dbReference type="Pfam" id="PF13193"/>
    </source>
</evidence>
<dbReference type="Gene3D" id="3.30.300.30">
    <property type="match status" value="1"/>
</dbReference>
<evidence type="ECO:0000313" key="5">
    <source>
        <dbReference type="Proteomes" id="UP000245946"/>
    </source>
</evidence>
<feature type="region of interest" description="Disordered" evidence="1">
    <location>
        <begin position="23"/>
        <end position="48"/>
    </location>
</feature>
<evidence type="ECO:0000313" key="4">
    <source>
        <dbReference type="EMBL" id="PWO01016.1"/>
    </source>
</evidence>
<proteinExistence type="predicted"/>
<protein>
    <submittedName>
        <fullName evidence="4">Acetyl-CoA synthetase-like protein</fullName>
    </submittedName>
</protein>
<dbReference type="GeneID" id="37268009"/>
<dbReference type="RefSeq" id="XP_025601294.1">
    <property type="nucleotide sequence ID" value="XM_025740463.1"/>
</dbReference>
<accession>A0A316ZKU8</accession>
<feature type="compositionally biased region" description="Polar residues" evidence="1">
    <location>
        <begin position="24"/>
        <end position="38"/>
    </location>
</feature>
<feature type="domain" description="AMP-dependent synthetase/ligase" evidence="2">
    <location>
        <begin position="120"/>
        <end position="557"/>
    </location>
</feature>
<dbReference type="Pfam" id="PF00501">
    <property type="entry name" value="AMP-binding"/>
    <property type="match status" value="1"/>
</dbReference>
<feature type="domain" description="AMP-binding enzyme C-terminal" evidence="3">
    <location>
        <begin position="612"/>
        <end position="697"/>
    </location>
</feature>
<dbReference type="EMBL" id="KZ819284">
    <property type="protein sequence ID" value="PWO01016.1"/>
    <property type="molecule type" value="Genomic_DNA"/>
</dbReference>
<dbReference type="STRING" id="58919.A0A316ZKU8"/>
<dbReference type="InterPro" id="IPR045851">
    <property type="entry name" value="AMP-bd_C_sf"/>
</dbReference>
<dbReference type="OrthoDB" id="10253115at2759"/>
<dbReference type="PANTHER" id="PTHR43201">
    <property type="entry name" value="ACYL-COA SYNTHETASE"/>
    <property type="match status" value="1"/>
</dbReference>
<dbReference type="PROSITE" id="PS00455">
    <property type="entry name" value="AMP_BINDING"/>
    <property type="match status" value="1"/>
</dbReference>
<name>A0A316ZKU8_9BASI</name>
<organism evidence="4 5">
    <name type="scientific">Tilletiopsis washingtonensis</name>
    <dbReference type="NCBI Taxonomy" id="58919"/>
    <lineage>
        <taxon>Eukaryota</taxon>
        <taxon>Fungi</taxon>
        <taxon>Dikarya</taxon>
        <taxon>Basidiomycota</taxon>
        <taxon>Ustilaginomycotina</taxon>
        <taxon>Exobasidiomycetes</taxon>
        <taxon>Entylomatales</taxon>
        <taxon>Entylomatales incertae sedis</taxon>
        <taxon>Tilletiopsis</taxon>
    </lineage>
</organism>